<evidence type="ECO:0000256" key="1">
    <source>
        <dbReference type="ARBA" id="ARBA00009381"/>
    </source>
</evidence>
<dbReference type="Pfam" id="PF01019">
    <property type="entry name" value="G_glu_transpept"/>
    <property type="match status" value="2"/>
</dbReference>
<dbReference type="GO" id="GO:0005886">
    <property type="term" value="C:plasma membrane"/>
    <property type="evidence" value="ECO:0007669"/>
    <property type="project" value="TreeGrafter"/>
</dbReference>
<reference evidence="5" key="1">
    <citation type="submission" date="2022-11" db="UniProtKB">
        <authorList>
            <consortium name="WormBaseParasite"/>
        </authorList>
    </citation>
    <scope>IDENTIFICATION</scope>
</reference>
<evidence type="ECO:0000313" key="5">
    <source>
        <dbReference type="WBParaSite" id="ACRNAN_scaffold1902.g9333.t1"/>
    </source>
</evidence>
<dbReference type="PRINTS" id="PR01210">
    <property type="entry name" value="GGTRANSPTASE"/>
</dbReference>
<dbReference type="Gene3D" id="3.60.20.40">
    <property type="match status" value="2"/>
</dbReference>
<accession>A0A914D6S3</accession>
<dbReference type="InterPro" id="IPR000101">
    <property type="entry name" value="GGT_peptidase"/>
</dbReference>
<feature type="active site" description="Nucleophile" evidence="2">
    <location>
        <position position="306"/>
    </location>
</feature>
<protein>
    <submittedName>
        <fullName evidence="5">Gamma-glutamyltransferase</fullName>
    </submittedName>
</protein>
<dbReference type="PANTHER" id="PTHR11686:SF69">
    <property type="entry name" value="GAMMA-GLUTAMYLTRANSPEPTIDASE 1"/>
    <property type="match status" value="1"/>
</dbReference>
<comment type="similarity">
    <text evidence="1">Belongs to the gamma-glutamyltransferase family.</text>
</comment>
<evidence type="ECO:0000256" key="2">
    <source>
        <dbReference type="PIRSR" id="PIRSR600101-1"/>
    </source>
</evidence>
<dbReference type="WBParaSite" id="ACRNAN_scaffold1902.g9333.t1">
    <property type="protein sequence ID" value="ACRNAN_scaffold1902.g9333.t1"/>
    <property type="gene ID" value="ACRNAN_scaffold1902.g9333"/>
</dbReference>
<feature type="binding site" evidence="3">
    <location>
        <position position="348"/>
    </location>
    <ligand>
        <name>L-glutamate</name>
        <dbReference type="ChEBI" id="CHEBI:29985"/>
    </ligand>
</feature>
<dbReference type="SUPFAM" id="SSF56235">
    <property type="entry name" value="N-terminal nucleophile aminohydrolases (Ntn hydrolases)"/>
    <property type="match status" value="1"/>
</dbReference>
<evidence type="ECO:0000256" key="3">
    <source>
        <dbReference type="PIRSR" id="PIRSR600101-2"/>
    </source>
</evidence>
<feature type="binding site" evidence="3">
    <location>
        <position position="417"/>
    </location>
    <ligand>
        <name>L-glutamate</name>
        <dbReference type="ChEBI" id="CHEBI:29985"/>
    </ligand>
</feature>
<dbReference type="Proteomes" id="UP000887540">
    <property type="component" value="Unplaced"/>
</dbReference>
<dbReference type="InterPro" id="IPR043137">
    <property type="entry name" value="GGT_ssub_C"/>
</dbReference>
<dbReference type="AlphaFoldDB" id="A0A914D6S3"/>
<dbReference type="PROSITE" id="PS00462">
    <property type="entry name" value="G_GLU_TRANSPEPTIDASE"/>
    <property type="match status" value="1"/>
</dbReference>
<keyword evidence="4" id="KW-1185">Reference proteome</keyword>
<dbReference type="InterPro" id="IPR029055">
    <property type="entry name" value="Ntn_hydrolases_N"/>
</dbReference>
<dbReference type="PANTHER" id="PTHR11686">
    <property type="entry name" value="GAMMA GLUTAMYL TRANSPEPTIDASE"/>
    <property type="match status" value="1"/>
</dbReference>
<proteinExistence type="inferred from homology"/>
<dbReference type="GO" id="GO:0006751">
    <property type="term" value="P:glutathione catabolic process"/>
    <property type="evidence" value="ECO:0007669"/>
    <property type="project" value="InterPro"/>
</dbReference>
<dbReference type="Gene3D" id="1.10.246.130">
    <property type="match status" value="1"/>
</dbReference>
<evidence type="ECO:0000313" key="4">
    <source>
        <dbReference type="Proteomes" id="UP000887540"/>
    </source>
</evidence>
<dbReference type="GO" id="GO:0036374">
    <property type="term" value="F:glutathione hydrolase activity"/>
    <property type="evidence" value="ECO:0007669"/>
    <property type="project" value="InterPro"/>
</dbReference>
<sequence length="520" mass="57485">MQIHLLSIGVTFIVLYVKKDNKKTEPSPPSTPIPPPTAKPSGSVLGVYGSAGVATDNELCSSIGRDTLLKGGNAVDAAIAALLCIGVMDTHSTGLGGGHFMIRSTKSCHVVDAAYRAPLSATKDMYDNNVNASWNGWLAICTPGEIAGLWTEYTNFGGNIPWKDIVQPTVDLVENGYPVTSALADALNTYPDDVKKYLPTLVNPETGNVYQEGDRIKTRYNYSKNPSFDEYVEHFHHFIEASKFAFAWRNLLADMDFLKNATDIAHHIASKTWADNVRSKITDRAHNDSYYYGDVGAYAYSDRHGTTHVTVIDKEGNAVSVTATINLYFGSRRESPSTGIIWNDEMNDFSVPNQPNAFGNDEMNDFSVPNQPNAFGLPPTPWNYIQGGMRPMSQTSALVIYNEYDEKEVMAVGAAGGSNIISATANIVWNALYFNRNVKEAIEMPRIHNQLFPNETDYEHELPKEYVDALKARGHNMVEMGYESVATAIRRQVNYDGPKNQTVYANSDWRKGYESQCAGY</sequence>
<dbReference type="InterPro" id="IPR043138">
    <property type="entry name" value="GGT_lsub"/>
</dbReference>
<name>A0A914D6S3_9BILA</name>
<organism evidence="4 5">
    <name type="scientific">Acrobeloides nanus</name>
    <dbReference type="NCBI Taxonomy" id="290746"/>
    <lineage>
        <taxon>Eukaryota</taxon>
        <taxon>Metazoa</taxon>
        <taxon>Ecdysozoa</taxon>
        <taxon>Nematoda</taxon>
        <taxon>Chromadorea</taxon>
        <taxon>Rhabditida</taxon>
        <taxon>Tylenchina</taxon>
        <taxon>Cephalobomorpha</taxon>
        <taxon>Cephaloboidea</taxon>
        <taxon>Cephalobidae</taxon>
        <taxon>Acrobeloides</taxon>
    </lineage>
</organism>
<feature type="binding site" evidence="3">
    <location>
        <begin position="324"/>
        <end position="326"/>
    </location>
    <ligand>
        <name>L-glutamate</name>
        <dbReference type="ChEBI" id="CHEBI:29985"/>
    </ligand>
</feature>
<dbReference type="InterPro" id="IPR055262">
    <property type="entry name" value="GGT_CS"/>
</dbReference>